<organism evidence="1 2">
    <name type="scientific">Candidatus Lambdaproteobacteria bacterium RIFOXYD2_FULL_56_26</name>
    <dbReference type="NCBI Taxonomy" id="1817773"/>
    <lineage>
        <taxon>Bacteria</taxon>
        <taxon>Pseudomonadati</taxon>
        <taxon>Pseudomonadota</taxon>
        <taxon>Candidatus Lambdaproteobacteria</taxon>
    </lineage>
</organism>
<accession>A0A1F6GZ27</accession>
<gene>
    <name evidence="1" type="ORF">A2557_02665</name>
</gene>
<dbReference type="Proteomes" id="UP000177583">
    <property type="component" value="Unassembled WGS sequence"/>
</dbReference>
<sequence>MALKIGLITQTRQAEAMRMALGLLLLGDEAEVFFPQCLPAQDEMAVIQRKNALEMEVPLHFDHPQAPEELRLSPEAFTEALLQFDRLIPL</sequence>
<reference evidence="1 2" key="1">
    <citation type="journal article" date="2016" name="Nat. Commun.">
        <title>Thousands of microbial genomes shed light on interconnected biogeochemical processes in an aquifer system.</title>
        <authorList>
            <person name="Anantharaman K."/>
            <person name="Brown C.T."/>
            <person name="Hug L.A."/>
            <person name="Sharon I."/>
            <person name="Castelle C.J."/>
            <person name="Probst A.J."/>
            <person name="Thomas B.C."/>
            <person name="Singh A."/>
            <person name="Wilkins M.J."/>
            <person name="Karaoz U."/>
            <person name="Brodie E.L."/>
            <person name="Williams K.H."/>
            <person name="Hubbard S.S."/>
            <person name="Banfield J.F."/>
        </authorList>
    </citation>
    <scope>NUCLEOTIDE SEQUENCE [LARGE SCALE GENOMIC DNA]</scope>
</reference>
<evidence type="ECO:0000313" key="1">
    <source>
        <dbReference type="EMBL" id="OGH03405.1"/>
    </source>
</evidence>
<dbReference type="EMBL" id="MFNF01000017">
    <property type="protein sequence ID" value="OGH03405.1"/>
    <property type="molecule type" value="Genomic_DNA"/>
</dbReference>
<name>A0A1F6GZ27_9PROT</name>
<comment type="caution">
    <text evidence="1">The sequence shown here is derived from an EMBL/GenBank/DDBJ whole genome shotgun (WGS) entry which is preliminary data.</text>
</comment>
<proteinExistence type="predicted"/>
<dbReference type="AlphaFoldDB" id="A0A1F6GZ27"/>
<protein>
    <submittedName>
        <fullName evidence="1">Uncharacterized protein</fullName>
    </submittedName>
</protein>
<evidence type="ECO:0000313" key="2">
    <source>
        <dbReference type="Proteomes" id="UP000177583"/>
    </source>
</evidence>